<reference evidence="3 4" key="2">
    <citation type="submission" date="2025-04" db="UniProtKB">
        <authorList>
            <consortium name="RefSeq"/>
        </authorList>
    </citation>
    <scope>IDENTIFICATION</scope>
    <source>
        <tissue evidence="3 4">Leaf</tissue>
    </source>
</reference>
<gene>
    <name evidence="4" type="primary">LOC108858793</name>
    <name evidence="3" type="synonym">LOC108858792</name>
</gene>
<feature type="region of interest" description="Disordered" evidence="1">
    <location>
        <begin position="1"/>
        <end position="39"/>
    </location>
</feature>
<dbReference type="GeneID" id="108858792"/>
<dbReference type="AlphaFoldDB" id="A0A6J0NUR5"/>
<accession>A0A6J0NUR5</accession>
<name>A0A6J0NUR5_RAPSA</name>
<proteinExistence type="predicted"/>
<protein>
    <submittedName>
        <fullName evidence="3">Uncharacterized protein LOC108858792</fullName>
    </submittedName>
    <submittedName>
        <fullName evidence="4">Uncharacterized protein LOC108858793</fullName>
    </submittedName>
</protein>
<keyword evidence="2" id="KW-1185">Reference proteome</keyword>
<dbReference type="OrthoDB" id="1087844at2759"/>
<dbReference type="RefSeq" id="XP_018488165.1">
    <property type="nucleotide sequence ID" value="XM_018632663.1"/>
</dbReference>
<sequence>MANRNFIPPPPPTLMKAFVDEHDEKPSDDDAKGGADDHRGGLLGGMTVVLSGCSVGIKYGDYSEEEDQCDEPDDDEVAPPRSVSKGDRMRKVGKRAFVKRGCFSGKHGLRV</sequence>
<evidence type="ECO:0000313" key="3">
    <source>
        <dbReference type="RefSeq" id="XP_018488164.1"/>
    </source>
</evidence>
<feature type="region of interest" description="Disordered" evidence="1">
    <location>
        <begin position="63"/>
        <end position="90"/>
    </location>
</feature>
<feature type="compositionally biased region" description="Acidic residues" evidence="1">
    <location>
        <begin position="63"/>
        <end position="77"/>
    </location>
</feature>
<dbReference type="GeneID" id="108858793"/>
<dbReference type="RefSeq" id="XP_018488164.1">
    <property type="nucleotide sequence ID" value="XM_018632662.1"/>
</dbReference>
<organism evidence="2 4">
    <name type="scientific">Raphanus sativus</name>
    <name type="common">Radish</name>
    <name type="synonym">Raphanus raphanistrum var. sativus</name>
    <dbReference type="NCBI Taxonomy" id="3726"/>
    <lineage>
        <taxon>Eukaryota</taxon>
        <taxon>Viridiplantae</taxon>
        <taxon>Streptophyta</taxon>
        <taxon>Embryophyta</taxon>
        <taxon>Tracheophyta</taxon>
        <taxon>Spermatophyta</taxon>
        <taxon>Magnoliopsida</taxon>
        <taxon>eudicotyledons</taxon>
        <taxon>Gunneridae</taxon>
        <taxon>Pentapetalae</taxon>
        <taxon>rosids</taxon>
        <taxon>malvids</taxon>
        <taxon>Brassicales</taxon>
        <taxon>Brassicaceae</taxon>
        <taxon>Brassiceae</taxon>
        <taxon>Raphanus</taxon>
    </lineage>
</organism>
<dbReference type="KEGG" id="rsz:108858792"/>
<evidence type="ECO:0000313" key="4">
    <source>
        <dbReference type="RefSeq" id="XP_018488165.1"/>
    </source>
</evidence>
<evidence type="ECO:0000313" key="2">
    <source>
        <dbReference type="Proteomes" id="UP000504610"/>
    </source>
</evidence>
<feature type="compositionally biased region" description="Basic and acidic residues" evidence="1">
    <location>
        <begin position="18"/>
        <end position="39"/>
    </location>
</feature>
<dbReference type="KEGG" id="rsz:108858793"/>
<dbReference type="Proteomes" id="UP000504610">
    <property type="component" value="Chromosome 5"/>
</dbReference>
<reference evidence="2" key="1">
    <citation type="journal article" date="2019" name="Database">
        <title>The radish genome database (RadishGD): an integrated information resource for radish genomics.</title>
        <authorList>
            <person name="Yu H.J."/>
            <person name="Baek S."/>
            <person name="Lee Y.J."/>
            <person name="Cho A."/>
            <person name="Mun J.H."/>
        </authorList>
    </citation>
    <scope>NUCLEOTIDE SEQUENCE [LARGE SCALE GENOMIC DNA]</scope>
    <source>
        <strain evidence="2">cv. WK10039</strain>
    </source>
</reference>
<evidence type="ECO:0000256" key="1">
    <source>
        <dbReference type="SAM" id="MobiDB-lite"/>
    </source>
</evidence>